<keyword evidence="2" id="KW-1003">Cell membrane</keyword>
<keyword evidence="4 6" id="KW-1133">Transmembrane helix</keyword>
<dbReference type="EMBL" id="LNQE01001483">
    <property type="protein sequence ID" value="KUG16704.1"/>
    <property type="molecule type" value="Genomic_DNA"/>
</dbReference>
<evidence type="ECO:0000256" key="6">
    <source>
        <dbReference type="SAM" id="Phobius"/>
    </source>
</evidence>
<gene>
    <name evidence="7" type="ORF">ASZ90_013614</name>
</gene>
<dbReference type="GO" id="GO:0005886">
    <property type="term" value="C:plasma membrane"/>
    <property type="evidence" value="ECO:0007669"/>
    <property type="project" value="UniProtKB-SubCell"/>
</dbReference>
<dbReference type="Pfam" id="PF01810">
    <property type="entry name" value="LysE"/>
    <property type="match status" value="1"/>
</dbReference>
<feature type="transmembrane region" description="Helical" evidence="6">
    <location>
        <begin position="124"/>
        <end position="150"/>
    </location>
</feature>
<feature type="transmembrane region" description="Helical" evidence="6">
    <location>
        <begin position="157"/>
        <end position="177"/>
    </location>
</feature>
<protein>
    <recommendedName>
        <fullName evidence="8">Transporter, lyse family</fullName>
    </recommendedName>
</protein>
<evidence type="ECO:0008006" key="8">
    <source>
        <dbReference type="Google" id="ProtNLM"/>
    </source>
</evidence>
<feature type="transmembrane region" description="Helical" evidence="6">
    <location>
        <begin position="197"/>
        <end position="220"/>
    </location>
</feature>
<proteinExistence type="predicted"/>
<accession>A0A0W8F731</accession>
<dbReference type="PANTHER" id="PTHR38825">
    <property type="entry name" value="LYSINE EXPORTER PROTEIN (LYSE/YGGA)"/>
    <property type="match status" value="1"/>
</dbReference>
<evidence type="ECO:0000256" key="3">
    <source>
        <dbReference type="ARBA" id="ARBA00022692"/>
    </source>
</evidence>
<comment type="caution">
    <text evidence="7">The sequence shown here is derived from an EMBL/GenBank/DDBJ whole genome shotgun (WGS) entry which is preliminary data.</text>
</comment>
<organism evidence="7">
    <name type="scientific">hydrocarbon metagenome</name>
    <dbReference type="NCBI Taxonomy" id="938273"/>
    <lineage>
        <taxon>unclassified sequences</taxon>
        <taxon>metagenomes</taxon>
        <taxon>ecological metagenomes</taxon>
    </lineage>
</organism>
<evidence type="ECO:0000256" key="1">
    <source>
        <dbReference type="ARBA" id="ARBA00004651"/>
    </source>
</evidence>
<keyword evidence="5 6" id="KW-0472">Membrane</keyword>
<dbReference type="AlphaFoldDB" id="A0A0W8F731"/>
<evidence type="ECO:0000256" key="5">
    <source>
        <dbReference type="ARBA" id="ARBA00023136"/>
    </source>
</evidence>
<dbReference type="InterPro" id="IPR001123">
    <property type="entry name" value="LeuE-type"/>
</dbReference>
<dbReference type="GO" id="GO:0006865">
    <property type="term" value="P:amino acid transport"/>
    <property type="evidence" value="ECO:0007669"/>
    <property type="project" value="InterPro"/>
</dbReference>
<comment type="subcellular location">
    <subcellularLocation>
        <location evidence="1">Cell membrane</location>
        <topology evidence="1">Multi-pass membrane protein</topology>
    </subcellularLocation>
</comment>
<feature type="transmembrane region" description="Helical" evidence="6">
    <location>
        <begin position="54"/>
        <end position="74"/>
    </location>
</feature>
<name>A0A0W8F731_9ZZZZ</name>
<keyword evidence="3 6" id="KW-0812">Transmembrane</keyword>
<feature type="transmembrane region" description="Helical" evidence="6">
    <location>
        <begin position="86"/>
        <end position="104"/>
    </location>
</feature>
<evidence type="ECO:0000256" key="4">
    <source>
        <dbReference type="ARBA" id="ARBA00022989"/>
    </source>
</evidence>
<dbReference type="PANTHER" id="PTHR38825:SF1">
    <property type="entry name" value="TRANSPORTER, LYSE FAMILY"/>
    <property type="match status" value="1"/>
</dbReference>
<reference evidence="7" key="1">
    <citation type="journal article" date="2015" name="Proc. Natl. Acad. Sci. U.S.A.">
        <title>Networks of energetic and metabolic interactions define dynamics in microbial communities.</title>
        <authorList>
            <person name="Embree M."/>
            <person name="Liu J.K."/>
            <person name="Al-Bassam M.M."/>
            <person name="Zengler K."/>
        </authorList>
    </citation>
    <scope>NUCLEOTIDE SEQUENCE</scope>
</reference>
<sequence>MLDIIQAAEALSGSIATIAMTFSIGLTVGLTGAIAPGPTLLATVNSSLKDGWLAGPKVAAGHALIEIVIFLLIVKGLAVTMQQYSRSIALMGGLALIAFGILTMRDSKRATMASAGDGSYTNPYLAGFLTSAANPYFWIWWLSIGSVLIVSGLEAGLIVAAIFMIGHWSADFGWYLLVSSSLERGRGLLSPENYRRILGLCGIFLILFGIYYLGSGIGVVG</sequence>
<evidence type="ECO:0000256" key="2">
    <source>
        <dbReference type="ARBA" id="ARBA00022475"/>
    </source>
</evidence>
<feature type="transmembrane region" description="Helical" evidence="6">
    <location>
        <begin position="12"/>
        <end position="34"/>
    </location>
</feature>
<evidence type="ECO:0000313" key="7">
    <source>
        <dbReference type="EMBL" id="KUG16704.1"/>
    </source>
</evidence>